<sequence length="76" mass="8043">MNRNPYVPPEMMAEYLKGADGGRCTAQTCHVHDREKASPADDAGHHAANEAAPKPPTIPAKKKAPAGRRKAAAGKK</sequence>
<keyword evidence="3" id="KW-1185">Reference proteome</keyword>
<evidence type="ECO:0000313" key="3">
    <source>
        <dbReference type="Proteomes" id="UP000199391"/>
    </source>
</evidence>
<dbReference type="Proteomes" id="UP000199391">
    <property type="component" value="Unassembled WGS sequence"/>
</dbReference>
<dbReference type="EMBL" id="FPBO01000037">
    <property type="protein sequence ID" value="SFV12830.1"/>
    <property type="molecule type" value="Genomic_DNA"/>
</dbReference>
<gene>
    <name evidence="2" type="ORF">SAMN05216552_10378</name>
</gene>
<accession>A0A1I7LTB0</accession>
<organism evidence="2 3">
    <name type="scientific">Pseudoduganella namucuonensis</name>
    <dbReference type="NCBI Taxonomy" id="1035707"/>
    <lineage>
        <taxon>Bacteria</taxon>
        <taxon>Pseudomonadati</taxon>
        <taxon>Pseudomonadota</taxon>
        <taxon>Betaproteobacteria</taxon>
        <taxon>Burkholderiales</taxon>
        <taxon>Oxalobacteraceae</taxon>
        <taxon>Telluria group</taxon>
        <taxon>Pseudoduganella</taxon>
    </lineage>
</organism>
<evidence type="ECO:0000313" key="2">
    <source>
        <dbReference type="EMBL" id="SFV12830.1"/>
    </source>
</evidence>
<reference evidence="3" key="1">
    <citation type="submission" date="2016-10" db="EMBL/GenBank/DDBJ databases">
        <authorList>
            <person name="Varghese N."/>
            <person name="Submissions S."/>
        </authorList>
    </citation>
    <scope>NUCLEOTIDE SEQUENCE [LARGE SCALE GENOMIC DNA]</scope>
    <source>
        <strain evidence="3">CGMCC 1.11014</strain>
    </source>
</reference>
<protein>
    <submittedName>
        <fullName evidence="2">Uncharacterized protein</fullName>
    </submittedName>
</protein>
<dbReference type="STRING" id="1035707.SAMN05216552_10378"/>
<name>A0A1I7LTB0_9BURK</name>
<feature type="compositionally biased region" description="Basic residues" evidence="1">
    <location>
        <begin position="60"/>
        <end position="76"/>
    </location>
</feature>
<evidence type="ECO:0000256" key="1">
    <source>
        <dbReference type="SAM" id="MobiDB-lite"/>
    </source>
</evidence>
<feature type="compositionally biased region" description="Basic and acidic residues" evidence="1">
    <location>
        <begin position="32"/>
        <end position="48"/>
    </location>
</feature>
<feature type="region of interest" description="Disordered" evidence="1">
    <location>
        <begin position="32"/>
        <end position="76"/>
    </location>
</feature>
<dbReference type="RefSeq" id="WP_093559282.1">
    <property type="nucleotide sequence ID" value="NZ_FPBO01000037.1"/>
</dbReference>
<proteinExistence type="predicted"/>
<dbReference type="AlphaFoldDB" id="A0A1I7LTB0"/>